<dbReference type="InterPro" id="IPR050235">
    <property type="entry name" value="CK1_Ser-Thr_kinase"/>
</dbReference>
<protein>
    <recommendedName>
        <fullName evidence="1">non-specific serine/threonine protein kinase</fullName>
        <ecNumber evidence="1">2.7.11.1</ecNumber>
    </recommendedName>
</protein>
<dbReference type="InterPro" id="IPR008271">
    <property type="entry name" value="Ser/Thr_kinase_AS"/>
</dbReference>
<dbReference type="EMBL" id="SGPM01000027">
    <property type="protein sequence ID" value="THH32214.1"/>
    <property type="molecule type" value="Genomic_DNA"/>
</dbReference>
<dbReference type="Pfam" id="PF00069">
    <property type="entry name" value="Pkinase"/>
    <property type="match status" value="1"/>
</dbReference>
<gene>
    <name evidence="3" type="ORF">EUX98_g1979</name>
</gene>
<dbReference type="SMART" id="SM00220">
    <property type="entry name" value="S_TKc"/>
    <property type="match status" value="1"/>
</dbReference>
<name>A0A4S4N053_9APHY</name>
<evidence type="ECO:0000313" key="4">
    <source>
        <dbReference type="Proteomes" id="UP000308730"/>
    </source>
</evidence>
<proteinExistence type="predicted"/>
<keyword evidence="4" id="KW-1185">Reference proteome</keyword>
<dbReference type="GO" id="GO:0004674">
    <property type="term" value="F:protein serine/threonine kinase activity"/>
    <property type="evidence" value="ECO:0007669"/>
    <property type="project" value="UniProtKB-EC"/>
</dbReference>
<accession>A0A4S4N053</accession>
<evidence type="ECO:0000259" key="2">
    <source>
        <dbReference type="PROSITE" id="PS50011"/>
    </source>
</evidence>
<organism evidence="3 4">
    <name type="scientific">Antrodiella citrinella</name>
    <dbReference type="NCBI Taxonomy" id="2447956"/>
    <lineage>
        <taxon>Eukaryota</taxon>
        <taxon>Fungi</taxon>
        <taxon>Dikarya</taxon>
        <taxon>Basidiomycota</taxon>
        <taxon>Agaricomycotina</taxon>
        <taxon>Agaricomycetes</taxon>
        <taxon>Polyporales</taxon>
        <taxon>Steccherinaceae</taxon>
        <taxon>Antrodiella</taxon>
    </lineage>
</organism>
<evidence type="ECO:0000256" key="1">
    <source>
        <dbReference type="ARBA" id="ARBA00012513"/>
    </source>
</evidence>
<dbReference type="Gene3D" id="1.10.510.10">
    <property type="entry name" value="Transferase(Phosphotransferase) domain 1"/>
    <property type="match status" value="1"/>
</dbReference>
<dbReference type="InterPro" id="IPR000719">
    <property type="entry name" value="Prot_kinase_dom"/>
</dbReference>
<feature type="domain" description="Protein kinase" evidence="2">
    <location>
        <begin position="3"/>
        <end position="278"/>
    </location>
</feature>
<dbReference type="PROSITE" id="PS50011">
    <property type="entry name" value="PROTEIN_KINASE_DOM"/>
    <property type="match status" value="1"/>
</dbReference>
<dbReference type="SUPFAM" id="SSF56112">
    <property type="entry name" value="Protein kinase-like (PK-like)"/>
    <property type="match status" value="1"/>
</dbReference>
<dbReference type="InterPro" id="IPR011009">
    <property type="entry name" value="Kinase-like_dom_sf"/>
</dbReference>
<evidence type="ECO:0000313" key="3">
    <source>
        <dbReference type="EMBL" id="THH32214.1"/>
    </source>
</evidence>
<dbReference type="PANTHER" id="PTHR11909">
    <property type="entry name" value="CASEIN KINASE-RELATED"/>
    <property type="match status" value="1"/>
</dbReference>
<dbReference type="EC" id="2.7.11.1" evidence="1"/>
<sequence length="398" mass="45171">MLLHVEHVLAVGGYSRVYVATITSSTVHAVRTTVALKKSHITKHVRNPTLRHETCVFLLLAGHPNIPKVYAWGRSQYYEYMALELLGKPVNSVLTRPERLTMRNLVALVCQMLDVIKHVHSHHIIHGDIKPSNFLFPHNMHVRHSRGLIYLIDFGLAKYYRNPTTLVLNTEGTISFLRGTQEYASINVHLHHTPTRRDDIESLAYTMVKLLRGTLPWYNTRLGSDCLRIKRAWSGHRLCSGFPSVFGDFVEYARGLGFSEQPDYTTWQERFRTSVPGFPNNDLYDHNDGDGPLVGLGVPVDLAYTPYDTSSDLEFELSYGAENSDPIPDSDDLWYSPSSWPAPTQVKDADQLGDEDRCVFDATEWIEAPPEMDNPGEDLDLRLTEVMVPRILPAMEVQ</sequence>
<reference evidence="3 4" key="1">
    <citation type="submission" date="2019-02" db="EMBL/GenBank/DDBJ databases">
        <title>Genome sequencing of the rare red list fungi Antrodiella citrinella (Flaviporus citrinellus).</title>
        <authorList>
            <person name="Buettner E."/>
            <person name="Kellner H."/>
        </authorList>
    </citation>
    <scope>NUCLEOTIDE SEQUENCE [LARGE SCALE GENOMIC DNA]</scope>
    <source>
        <strain evidence="3 4">DSM 108506</strain>
    </source>
</reference>
<dbReference type="Proteomes" id="UP000308730">
    <property type="component" value="Unassembled WGS sequence"/>
</dbReference>
<comment type="caution">
    <text evidence="3">The sequence shown here is derived from an EMBL/GenBank/DDBJ whole genome shotgun (WGS) entry which is preliminary data.</text>
</comment>
<dbReference type="PROSITE" id="PS00108">
    <property type="entry name" value="PROTEIN_KINASE_ST"/>
    <property type="match status" value="1"/>
</dbReference>
<dbReference type="OrthoDB" id="3265205at2759"/>
<dbReference type="GO" id="GO:0005524">
    <property type="term" value="F:ATP binding"/>
    <property type="evidence" value="ECO:0007669"/>
    <property type="project" value="InterPro"/>
</dbReference>
<dbReference type="AlphaFoldDB" id="A0A4S4N053"/>